<dbReference type="Ensembl" id="ENSACAT00000010571.3">
    <property type="protein sequence ID" value="ENSACAP00000010357.2"/>
    <property type="gene ID" value="ENSACAG00000010547.3"/>
</dbReference>
<evidence type="ECO:0000259" key="2">
    <source>
        <dbReference type="PROSITE" id="PS50835"/>
    </source>
</evidence>
<dbReference type="InterPro" id="IPR050160">
    <property type="entry name" value="MHC/Immunoglobulin"/>
</dbReference>
<keyword evidence="1" id="KW-1133">Transmembrane helix</keyword>
<reference evidence="3" key="3">
    <citation type="submission" date="2025-09" db="UniProtKB">
        <authorList>
            <consortium name="Ensembl"/>
        </authorList>
    </citation>
    <scope>IDENTIFICATION</scope>
</reference>
<evidence type="ECO:0000313" key="4">
    <source>
        <dbReference type="Proteomes" id="UP000001646"/>
    </source>
</evidence>
<reference evidence="3" key="2">
    <citation type="submission" date="2025-08" db="UniProtKB">
        <authorList>
            <consortium name="Ensembl"/>
        </authorList>
    </citation>
    <scope>IDENTIFICATION</scope>
</reference>
<dbReference type="AlphaFoldDB" id="H9GGI4"/>
<dbReference type="SMART" id="SM00407">
    <property type="entry name" value="IGc1"/>
    <property type="match status" value="1"/>
</dbReference>
<dbReference type="CDD" id="cd05767">
    <property type="entry name" value="IgC1_MHC_II_alpha"/>
    <property type="match status" value="1"/>
</dbReference>
<dbReference type="HOGENOM" id="CLU_047501_12_0_1"/>
<dbReference type="eggNOG" id="ENOG502RXYJ">
    <property type="taxonomic scope" value="Eukaryota"/>
</dbReference>
<dbReference type="PROSITE" id="PS50835">
    <property type="entry name" value="IG_LIKE"/>
    <property type="match status" value="1"/>
</dbReference>
<dbReference type="InterPro" id="IPR007110">
    <property type="entry name" value="Ig-like_dom"/>
</dbReference>
<organism evidence="3 4">
    <name type="scientific">Anolis carolinensis</name>
    <name type="common">Green anole</name>
    <name type="synonym">American chameleon</name>
    <dbReference type="NCBI Taxonomy" id="28377"/>
    <lineage>
        <taxon>Eukaryota</taxon>
        <taxon>Metazoa</taxon>
        <taxon>Chordata</taxon>
        <taxon>Craniata</taxon>
        <taxon>Vertebrata</taxon>
        <taxon>Euteleostomi</taxon>
        <taxon>Lepidosauria</taxon>
        <taxon>Squamata</taxon>
        <taxon>Bifurcata</taxon>
        <taxon>Unidentata</taxon>
        <taxon>Episquamata</taxon>
        <taxon>Toxicofera</taxon>
        <taxon>Iguania</taxon>
        <taxon>Dactyloidae</taxon>
        <taxon>Anolis</taxon>
    </lineage>
</organism>
<dbReference type="InterPro" id="IPR036179">
    <property type="entry name" value="Ig-like_dom_sf"/>
</dbReference>
<dbReference type="PROSITE" id="PS00290">
    <property type="entry name" value="IG_MHC"/>
    <property type="match status" value="1"/>
</dbReference>
<dbReference type="Bgee" id="ENSACAG00000010547">
    <property type="expression patterns" value="Expressed in lung and 10 other cell types or tissues"/>
</dbReference>
<dbReference type="Pfam" id="PF07654">
    <property type="entry name" value="C1-set"/>
    <property type="match status" value="1"/>
</dbReference>
<sequence>MQRSWKWIQGYVFVLVFGVVLFFFCFCFFFLSLLLFCLSSILSFLYPVELGEPNVLICFVDQLFPPVLNVTWLKNGQAVSEGVKETGFLPNEDNTFSKFSYLTFVPEDGDFYTCRVEHWGLEGPLTTVWGKLCHSQRPSLGFL</sequence>
<dbReference type="PANTHER" id="PTHR19944">
    <property type="entry name" value="MHC CLASS II-RELATED"/>
    <property type="match status" value="1"/>
</dbReference>
<dbReference type="InterPro" id="IPR013783">
    <property type="entry name" value="Ig-like_fold"/>
</dbReference>
<feature type="transmembrane region" description="Helical" evidence="1">
    <location>
        <begin position="12"/>
        <end position="36"/>
    </location>
</feature>
<feature type="domain" description="Ig-like" evidence="2">
    <location>
        <begin position="51"/>
        <end position="118"/>
    </location>
</feature>
<dbReference type="STRING" id="28377.ENSACAP00000010357"/>
<reference evidence="3" key="1">
    <citation type="submission" date="2009-12" db="EMBL/GenBank/DDBJ databases">
        <title>The Genome Sequence of Anolis carolinensis (Green Anole Lizard).</title>
        <authorList>
            <consortium name="The Genome Sequencing Platform"/>
            <person name="Di Palma F."/>
            <person name="Alfoldi J."/>
            <person name="Heiman D."/>
            <person name="Young S."/>
            <person name="Grabherr M."/>
            <person name="Johnson J."/>
            <person name="Lander E.S."/>
            <person name="Lindblad-Toh K."/>
        </authorList>
    </citation>
    <scope>NUCLEOTIDE SEQUENCE [LARGE SCALE GENOMIC DNA]</scope>
    <source>
        <strain evidence="3">JBL SC #1</strain>
    </source>
</reference>
<dbReference type="Proteomes" id="UP000001646">
    <property type="component" value="Unplaced"/>
</dbReference>
<evidence type="ECO:0000256" key="1">
    <source>
        <dbReference type="SAM" id="Phobius"/>
    </source>
</evidence>
<dbReference type="Gene3D" id="2.60.40.10">
    <property type="entry name" value="Immunoglobulins"/>
    <property type="match status" value="1"/>
</dbReference>
<proteinExistence type="predicted"/>
<keyword evidence="4" id="KW-1185">Reference proteome</keyword>
<dbReference type="InterPro" id="IPR003006">
    <property type="entry name" value="Ig/MHC_CS"/>
</dbReference>
<evidence type="ECO:0000313" key="3">
    <source>
        <dbReference type="Ensembl" id="ENSACAP00000010357.2"/>
    </source>
</evidence>
<keyword evidence="1" id="KW-0472">Membrane</keyword>
<dbReference type="SUPFAM" id="SSF48726">
    <property type="entry name" value="Immunoglobulin"/>
    <property type="match status" value="1"/>
</dbReference>
<dbReference type="GeneTree" id="ENSGT00940000161847"/>
<name>H9GGI4_ANOCA</name>
<protein>
    <recommendedName>
        <fullName evidence="2">Ig-like domain-containing protein</fullName>
    </recommendedName>
</protein>
<keyword evidence="1" id="KW-0812">Transmembrane</keyword>
<dbReference type="InterPro" id="IPR003597">
    <property type="entry name" value="Ig_C1-set"/>
</dbReference>
<dbReference type="PANTHER" id="PTHR19944:SF86">
    <property type="entry name" value="HLA CLASS II HISTOCOMPATIBILITY ANTIGEN, DR ALPHA CHAIN"/>
    <property type="match status" value="1"/>
</dbReference>
<accession>H9GGI4</accession>